<feature type="domain" description="Cadherin prodomain" evidence="5">
    <location>
        <begin position="34"/>
        <end position="61"/>
    </location>
</feature>
<evidence type="ECO:0000256" key="4">
    <source>
        <dbReference type="ARBA" id="ARBA00023180"/>
    </source>
</evidence>
<comment type="caution">
    <text evidence="6">The sequence shown here is derived from an EMBL/GenBank/DDBJ whole genome shotgun (WGS) entry which is preliminary data.</text>
</comment>
<evidence type="ECO:0000259" key="5">
    <source>
        <dbReference type="Pfam" id="PF08758"/>
    </source>
</evidence>
<evidence type="ECO:0000256" key="1">
    <source>
        <dbReference type="ARBA" id="ARBA00004236"/>
    </source>
</evidence>
<evidence type="ECO:0000256" key="3">
    <source>
        <dbReference type="ARBA" id="ARBA00022889"/>
    </source>
</evidence>
<protein>
    <recommendedName>
        <fullName evidence="5">Cadherin prodomain domain-containing protein</fullName>
    </recommendedName>
</protein>
<comment type="subcellular location">
    <subcellularLocation>
        <location evidence="1">Cell membrane</location>
    </subcellularLocation>
</comment>
<keyword evidence="4" id="KW-0325">Glycoprotein</keyword>
<gene>
    <name evidence="6" type="ORF">WISP_142687</name>
</gene>
<name>A0ABQ9CR73_9PASS</name>
<keyword evidence="3" id="KW-0130">Cell adhesion</keyword>
<evidence type="ECO:0000313" key="7">
    <source>
        <dbReference type="Proteomes" id="UP001145742"/>
    </source>
</evidence>
<keyword evidence="2" id="KW-1003">Cell membrane</keyword>
<dbReference type="Proteomes" id="UP001145742">
    <property type="component" value="Unassembled WGS sequence"/>
</dbReference>
<organism evidence="6 7">
    <name type="scientific">Willisornis vidua</name>
    <name type="common">Xingu scale-backed antbird</name>
    <dbReference type="NCBI Taxonomy" id="1566151"/>
    <lineage>
        <taxon>Eukaryota</taxon>
        <taxon>Metazoa</taxon>
        <taxon>Chordata</taxon>
        <taxon>Craniata</taxon>
        <taxon>Vertebrata</taxon>
        <taxon>Euteleostomi</taxon>
        <taxon>Archelosauria</taxon>
        <taxon>Archosauria</taxon>
        <taxon>Dinosauria</taxon>
        <taxon>Saurischia</taxon>
        <taxon>Theropoda</taxon>
        <taxon>Coelurosauria</taxon>
        <taxon>Aves</taxon>
        <taxon>Neognathae</taxon>
        <taxon>Neoaves</taxon>
        <taxon>Telluraves</taxon>
        <taxon>Australaves</taxon>
        <taxon>Passeriformes</taxon>
        <taxon>Thamnophilidae</taxon>
        <taxon>Willisornis</taxon>
    </lineage>
</organism>
<dbReference type="EMBL" id="WHWB01034738">
    <property type="protein sequence ID" value="KAJ7404945.1"/>
    <property type="molecule type" value="Genomic_DNA"/>
</dbReference>
<keyword evidence="2" id="KW-0472">Membrane</keyword>
<evidence type="ECO:0000256" key="2">
    <source>
        <dbReference type="ARBA" id="ARBA00022475"/>
    </source>
</evidence>
<dbReference type="InterPro" id="IPR014868">
    <property type="entry name" value="Cadherin_pro_dom"/>
</dbReference>
<keyword evidence="7" id="KW-1185">Reference proteome</keyword>
<dbReference type="Pfam" id="PF08758">
    <property type="entry name" value="Cadherin_pro"/>
    <property type="match status" value="1"/>
</dbReference>
<proteinExistence type="predicted"/>
<reference evidence="6" key="1">
    <citation type="submission" date="2019-10" db="EMBL/GenBank/DDBJ databases">
        <authorList>
            <person name="Soares A.E.R."/>
            <person name="Aleixo A."/>
            <person name="Schneider P."/>
            <person name="Miyaki C.Y."/>
            <person name="Schneider M.P."/>
            <person name="Mello C."/>
            <person name="Vasconcelos A.T.R."/>
        </authorList>
    </citation>
    <scope>NUCLEOTIDE SEQUENCE</scope>
    <source>
        <tissue evidence="6">Muscle</tissue>
    </source>
</reference>
<accession>A0ABQ9CR73</accession>
<evidence type="ECO:0000313" key="6">
    <source>
        <dbReference type="EMBL" id="KAJ7404945.1"/>
    </source>
</evidence>
<sequence>MSKNDRTVRFHMSDAFQWYPTEPAHNGDLTVRPTCKPGFSEQDYTAFVSQNIMEGQKLLKVIPVAVAHPKQCLMEQDNLPCVGSYVWVGALPLEELPSEMRYTLTHELCKWGLSDSQQMCFSQMESTEPLECVWQINRSNQVEEEGVVHVPDRYFRIYYSGKNKDEVWKLDALSGFGLATI</sequence>